<dbReference type="InterPro" id="IPR043142">
    <property type="entry name" value="PapC-like_C_sf"/>
</dbReference>
<dbReference type="GO" id="GO:0009297">
    <property type="term" value="P:pilus assembly"/>
    <property type="evidence" value="ECO:0007669"/>
    <property type="project" value="InterPro"/>
</dbReference>
<comment type="subcellular location">
    <subcellularLocation>
        <location evidence="1 9">Cell outer membrane</location>
        <topology evidence="1 9">Multi-pass membrane protein</topology>
    </subcellularLocation>
</comment>
<feature type="domain" description="PapC-like C-terminal" evidence="11">
    <location>
        <begin position="764"/>
        <end position="819"/>
    </location>
</feature>
<dbReference type="EMBL" id="EU105468">
    <property type="protein sequence ID" value="ABW83987.1"/>
    <property type="molecule type" value="Genomic_DNA"/>
</dbReference>
<keyword evidence="4" id="KW-1134">Transmembrane beta strand</keyword>
<dbReference type="FunFam" id="2.60.40.3110:FF:000001">
    <property type="entry name" value="Putative fimbrial outer membrane usher"/>
    <property type="match status" value="1"/>
</dbReference>
<dbReference type="SUPFAM" id="SSF141729">
    <property type="entry name" value="FimD N-terminal domain-like"/>
    <property type="match status" value="1"/>
</dbReference>
<dbReference type="PANTHER" id="PTHR30451:SF3">
    <property type="entry name" value="OUTER MEMBRANE USHER PROTEIN HTRE-RELATED"/>
    <property type="match status" value="1"/>
</dbReference>
<organism evidence="13">
    <name type="scientific">Escherichia coli</name>
    <dbReference type="NCBI Taxonomy" id="562"/>
    <lineage>
        <taxon>Bacteria</taxon>
        <taxon>Pseudomonadati</taxon>
        <taxon>Pseudomonadota</taxon>
        <taxon>Gammaproteobacteria</taxon>
        <taxon>Enterobacterales</taxon>
        <taxon>Enterobacteriaceae</taxon>
        <taxon>Escherichia</taxon>
    </lineage>
</organism>
<evidence type="ECO:0000256" key="4">
    <source>
        <dbReference type="ARBA" id="ARBA00022452"/>
    </source>
</evidence>
<evidence type="ECO:0000256" key="7">
    <source>
        <dbReference type="ARBA" id="ARBA00023136"/>
    </source>
</evidence>
<comment type="similarity">
    <text evidence="2 9">Belongs to the fimbrial export usher family.</text>
</comment>
<name>B0LHG7_ECOLX</name>
<evidence type="ECO:0000256" key="3">
    <source>
        <dbReference type="ARBA" id="ARBA00022448"/>
    </source>
</evidence>
<dbReference type="Gene3D" id="2.60.40.2610">
    <property type="entry name" value="Outer membrane usher protein FimD, plug domain"/>
    <property type="match status" value="1"/>
</dbReference>
<evidence type="ECO:0000259" key="11">
    <source>
        <dbReference type="Pfam" id="PF13953"/>
    </source>
</evidence>
<dbReference type="RefSeq" id="WP_012845388.1">
    <property type="nucleotide sequence ID" value="NC_013503.1"/>
</dbReference>
<feature type="domain" description="PapC N-terminal" evidence="12">
    <location>
        <begin position="37"/>
        <end position="181"/>
    </location>
</feature>
<evidence type="ECO:0000256" key="2">
    <source>
        <dbReference type="ARBA" id="ARBA00008064"/>
    </source>
</evidence>
<keyword evidence="6 10" id="KW-0732">Signal</keyword>
<keyword evidence="3 9" id="KW-0813">Transport</keyword>
<reference evidence="13" key="2">
    <citation type="journal article" date="2008" name="J. Bacteriol.">
        <title>Identification of type 3 fimbriae in uropathogenic Escherichia coli reveals a role in biofilm formation.</title>
        <authorList>
            <person name="Ong C.L."/>
            <person name="Ulett G.C."/>
            <person name="Mabbett A.N."/>
            <person name="Beatson S.A."/>
            <person name="Webb R.I."/>
            <person name="Monaghan W."/>
            <person name="Nimmo G.R."/>
            <person name="Looke D.F."/>
            <person name="McEwan A.G."/>
            <person name="Schembri M.A."/>
        </authorList>
    </citation>
    <scope>NUCLEOTIDE SEQUENCE</scope>
    <source>
        <strain evidence="13">MS2027</strain>
        <plasmid evidence="13">unnamed</plasmid>
    </source>
</reference>
<dbReference type="PROSITE" id="PS01151">
    <property type="entry name" value="FIMBRIAL_USHER"/>
    <property type="match status" value="1"/>
</dbReference>
<dbReference type="InterPro" id="IPR025949">
    <property type="entry name" value="PapC-like_C"/>
</dbReference>
<keyword evidence="9" id="KW-1029">Fimbrium biogenesis</keyword>
<dbReference type="InterPro" id="IPR042186">
    <property type="entry name" value="FimD_plug_dom"/>
</dbReference>
<keyword evidence="8 9" id="KW-0998">Cell outer membrane</keyword>
<feature type="signal peptide" evidence="10">
    <location>
        <begin position="1"/>
        <end position="28"/>
    </location>
</feature>
<keyword evidence="13" id="KW-0614">Plasmid</keyword>
<dbReference type="EMBL" id="FJ666132">
    <property type="protein sequence ID" value="ACV89885.1"/>
    <property type="molecule type" value="Genomic_DNA"/>
</dbReference>
<keyword evidence="7 9" id="KW-0472">Membrane</keyword>
<dbReference type="InterPro" id="IPR000015">
    <property type="entry name" value="Fimb_usher"/>
</dbReference>
<dbReference type="Pfam" id="PF13954">
    <property type="entry name" value="PapC_N"/>
    <property type="match status" value="1"/>
</dbReference>
<reference evidence="14" key="3">
    <citation type="journal article" date="2009" name="Appl. Environ. Microbiol.">
        <title>Conjugative plasmid transfer and adhesion dynamics in an Escherichia coli biofilm.</title>
        <authorList>
            <person name="Ong C.L."/>
            <person name="Beatson S.A."/>
            <person name="McEwan A.G."/>
            <person name="Schembri M.A."/>
        </authorList>
    </citation>
    <scope>NUCLEOTIDE SEQUENCE</scope>
    <source>
        <strain evidence="14">MS2027</strain>
        <plasmid evidence="14">pMAS2027</plasmid>
    </source>
</reference>
<evidence type="ECO:0000256" key="8">
    <source>
        <dbReference type="ARBA" id="ARBA00023237"/>
    </source>
</evidence>
<evidence type="ECO:0000259" key="12">
    <source>
        <dbReference type="Pfam" id="PF13954"/>
    </source>
</evidence>
<dbReference type="GO" id="GO:0009279">
    <property type="term" value="C:cell outer membrane"/>
    <property type="evidence" value="ECO:0007669"/>
    <property type="project" value="UniProtKB-SubCell"/>
</dbReference>
<evidence type="ECO:0000256" key="9">
    <source>
        <dbReference type="RuleBase" id="RU003884"/>
    </source>
</evidence>
<dbReference type="InterPro" id="IPR018030">
    <property type="entry name" value="Fimbrial_membr_usher_CS"/>
</dbReference>
<gene>
    <name evidence="13" type="primary">mrkC</name>
    <name evidence="14" type="ORF">pMAS2027_18</name>
</gene>
<reference evidence="13" key="1">
    <citation type="submission" date="2007-08" db="EMBL/GenBank/DDBJ databases">
        <authorList>
            <person name="Ong C.-L.Y."/>
            <person name="Beatson S.A."/>
            <person name="Schembri M.A."/>
        </authorList>
    </citation>
    <scope>NUCLEOTIDE SEQUENCE</scope>
    <source>
        <strain evidence="13">MS2027</strain>
        <plasmid evidence="13">unnamed</plasmid>
    </source>
</reference>
<protein>
    <submittedName>
        <fullName evidence="13">MrkC</fullName>
    </submittedName>
</protein>
<dbReference type="Gene3D" id="2.60.40.3110">
    <property type="match status" value="1"/>
</dbReference>
<evidence type="ECO:0000256" key="5">
    <source>
        <dbReference type="ARBA" id="ARBA00022692"/>
    </source>
</evidence>
<evidence type="ECO:0000256" key="1">
    <source>
        <dbReference type="ARBA" id="ARBA00004571"/>
    </source>
</evidence>
<proteinExistence type="inferred from homology"/>
<geneLocation type="plasmid" evidence="14">
    <name>pMAS2027</name>
</geneLocation>
<dbReference type="Gene3D" id="3.10.20.410">
    <property type="match status" value="1"/>
</dbReference>
<dbReference type="InterPro" id="IPR037224">
    <property type="entry name" value="PapC_N_sf"/>
</dbReference>
<feature type="chain" id="PRO_5007637980" evidence="10">
    <location>
        <begin position="29"/>
        <end position="831"/>
    </location>
</feature>
<dbReference type="GO" id="GO:0015473">
    <property type="term" value="F:fimbrial usher porin activity"/>
    <property type="evidence" value="ECO:0007669"/>
    <property type="project" value="InterPro"/>
</dbReference>
<accession>B0LHG7</accession>
<dbReference type="Pfam" id="PF13953">
    <property type="entry name" value="PapC_C"/>
    <property type="match status" value="1"/>
</dbReference>
<dbReference type="InterPro" id="IPR025885">
    <property type="entry name" value="PapC_N"/>
</dbReference>
<sequence length="831" mass="91001">MKQRSFCPGRLSTAIAIALCCFPPFSSGQENPGTVYQFNDGFIVGSREKVDLSRFSTSAITEGTYSLDVYTNDEWKGRYDLSIARDKDGRLGVCYTKAMLAQYGIAAEKLNPQLSEQEGYCGSLKSWRNEENVKDNLVQSSLRLNISVPQIYEDQRLKNYVSPEFWDKGITALNLGWMANAWNSHTSSVGGSDNSSAYLGVNAGLSWDGWLLKHIGNLNWQQQQGKAHWNSNQTYLQRPIPQLNSIVSGGQIFTNGEFFDTIGLRGVNLSTDDNMFPDGMRSYAPEIRGVAQSNALVTVRQGSNIIYQTTVPPGPFTLQDVYPSGYGSDLEVSVKEADGSVEVFSVPYASVAQLLRPGMTRYALSAGKVDDSALRNKPMLYQATWQHGINNLLTGYTGVTGFDDYQAFLVGTGMNTGIGALSFDVTHSRLKSDAHDDSGQSYRATFNRMFTDTQTSIVLAAYRYSTKGYYNLNDALYAVDQEKNSRSNYTLWRQKNGMTFTVNQNLPDGWGGFYLSGRISDYWNRSGTEKQYQVSYNNSFGRLSWSASAQRVYTPDSSGHRRDDRISLNFSYPLWFGDNRTANLTSNTSFNNSRFASSQIGINGSLDSENNLNYGVSTTTATGGQHDVALNGSYRTPWTTLNGSYSQGEGYRQSGIGASGTMIAHSGGVVLSPESGSTMALIEAKDAAGAMLPGSPGTRVDSNGYAILPYLRPYRINAINAVEIDPKGSHDDVAFDRTVAQVVPWEGSVVKVAFGTKVQNNLTLQARQANHEPLPFAASIFSPDGKEIGVVGQGSMMFISDANAKRAIVKWSGGQCSVDLGQQTTKDSVCR</sequence>
<evidence type="ECO:0000256" key="6">
    <source>
        <dbReference type="ARBA" id="ARBA00022729"/>
    </source>
</evidence>
<geneLocation type="plasmid" evidence="13">
    <name>unnamed</name>
</geneLocation>
<dbReference type="Pfam" id="PF00577">
    <property type="entry name" value="Usher"/>
    <property type="match status" value="1"/>
</dbReference>
<dbReference type="AlphaFoldDB" id="B0LHG7"/>
<keyword evidence="5 9" id="KW-0812">Transmembrane</keyword>
<evidence type="ECO:0000256" key="10">
    <source>
        <dbReference type="SAM" id="SignalP"/>
    </source>
</evidence>
<dbReference type="Gene3D" id="2.60.40.2070">
    <property type="match status" value="1"/>
</dbReference>
<reference evidence="14" key="4">
    <citation type="submission" date="2009-01" db="EMBL/GenBank/DDBJ databases">
        <authorList>
            <person name="Ong C.-L.Y."/>
            <person name="Beatson S.A."/>
            <person name="McEwan A.G."/>
            <person name="Schembri M.A."/>
        </authorList>
    </citation>
    <scope>NUCLEOTIDE SEQUENCE</scope>
    <source>
        <strain evidence="14">MS2027</strain>
        <plasmid evidence="14">pMAS2027</plasmid>
    </source>
</reference>
<evidence type="ECO:0000313" key="14">
    <source>
        <dbReference type="EMBL" id="ACV89885.1"/>
    </source>
</evidence>
<dbReference type="PANTHER" id="PTHR30451">
    <property type="entry name" value="OUTER MEMBRANE USHER PROTEIN"/>
    <property type="match status" value="1"/>
</dbReference>
<evidence type="ECO:0000313" key="13">
    <source>
        <dbReference type="EMBL" id="ABW83987.1"/>
    </source>
</evidence>